<gene>
    <name evidence="1" type="ORF">METZ01_LOCUS193958</name>
</gene>
<evidence type="ECO:0000313" key="1">
    <source>
        <dbReference type="EMBL" id="SVB41104.1"/>
    </source>
</evidence>
<dbReference type="EMBL" id="UINC01040766">
    <property type="protein sequence ID" value="SVB41104.1"/>
    <property type="molecule type" value="Genomic_DNA"/>
</dbReference>
<name>A0A382DT33_9ZZZZ</name>
<dbReference type="AlphaFoldDB" id="A0A382DT33"/>
<accession>A0A382DT33</accession>
<reference evidence="1" key="1">
    <citation type="submission" date="2018-05" db="EMBL/GenBank/DDBJ databases">
        <authorList>
            <person name="Lanie J.A."/>
            <person name="Ng W.-L."/>
            <person name="Kazmierczak K.M."/>
            <person name="Andrzejewski T.M."/>
            <person name="Davidsen T.M."/>
            <person name="Wayne K.J."/>
            <person name="Tettelin H."/>
            <person name="Glass J.I."/>
            <person name="Rusch D."/>
            <person name="Podicherti R."/>
            <person name="Tsui H.-C.T."/>
            <person name="Winkler M.E."/>
        </authorList>
    </citation>
    <scope>NUCLEOTIDE SEQUENCE</scope>
</reference>
<organism evidence="1">
    <name type="scientific">marine metagenome</name>
    <dbReference type="NCBI Taxonomy" id="408172"/>
    <lineage>
        <taxon>unclassified sequences</taxon>
        <taxon>metagenomes</taxon>
        <taxon>ecological metagenomes</taxon>
    </lineage>
</organism>
<sequence length="53" mass="6015">MKSYQTVRMSRQIYDPLHPSLSSSKEIMVIIPMEFLSMTIPNPSTRSAFGGRP</sequence>
<protein>
    <submittedName>
        <fullName evidence="1">Uncharacterized protein</fullName>
    </submittedName>
</protein>
<proteinExistence type="predicted"/>